<reference evidence="2" key="3">
    <citation type="submission" date="2016-10" db="EMBL/GenBank/DDBJ databases">
        <authorList>
            <person name="de Groot N.N."/>
        </authorList>
    </citation>
    <scope>NUCLEOTIDE SEQUENCE [LARGE SCALE GENOMIC DNA]</scope>
    <source>
        <strain evidence="2">CCBAU85039</strain>
    </source>
</reference>
<reference evidence="3 5" key="2">
    <citation type="submission" date="2016-10" db="EMBL/GenBank/DDBJ databases">
        <authorList>
            <person name="Varghese N."/>
            <person name="Submissions S."/>
        </authorList>
    </citation>
    <scope>NUCLEOTIDE SEQUENCE [LARGE SCALE GENOMIC DNA]</scope>
    <source>
        <strain evidence="3 5">CGMCC 1.7071</strain>
    </source>
</reference>
<proteinExistence type="predicted"/>
<dbReference type="STRING" id="501024.RTCCBAU85039_4821"/>
<accession>A0A1H8SEU3</accession>
<gene>
    <name evidence="2" type="ORF">RTCCBAU85039_4821</name>
    <name evidence="3" type="ORF">SAMN05216228_102484</name>
</gene>
<evidence type="ECO:0000313" key="5">
    <source>
        <dbReference type="Proteomes" id="UP000198939"/>
    </source>
</evidence>
<reference evidence="4" key="1">
    <citation type="submission" date="2016-10" db="EMBL/GenBank/DDBJ databases">
        <authorList>
            <person name="Wibberg D."/>
        </authorList>
    </citation>
    <scope>NUCLEOTIDE SEQUENCE [LARGE SCALE GENOMIC DNA]</scope>
</reference>
<evidence type="ECO:0000313" key="4">
    <source>
        <dbReference type="Proteomes" id="UP000183063"/>
    </source>
</evidence>
<dbReference type="Proteomes" id="UP000198939">
    <property type="component" value="Unassembled WGS sequence"/>
</dbReference>
<dbReference type="EMBL" id="FOCV01000024">
    <property type="protein sequence ID" value="SEO77260.1"/>
    <property type="molecule type" value="Genomic_DNA"/>
</dbReference>
<dbReference type="Proteomes" id="UP000183063">
    <property type="component" value="Unassembled WGS sequence"/>
</dbReference>
<keyword evidence="5" id="KW-1185">Reference proteome</keyword>
<sequence length="89" mass="9570">MPYDAKPGEVSLFENEKMGRESAPDHQGYVVAHRDIKAGEKLSIALWAGKPNSARSFSGKIADLPRAGDRTAPTDLFGNPLSGAEKTSR</sequence>
<evidence type="ECO:0000313" key="3">
    <source>
        <dbReference type="EMBL" id="SEO77260.1"/>
    </source>
</evidence>
<evidence type="ECO:0000313" key="2">
    <source>
        <dbReference type="EMBL" id="SEI12476.1"/>
    </source>
</evidence>
<name>A0A1H8SEU3_9HYPH</name>
<dbReference type="EMBL" id="FNXB01000032">
    <property type="protein sequence ID" value="SEI12476.1"/>
    <property type="molecule type" value="Genomic_DNA"/>
</dbReference>
<protein>
    <submittedName>
        <fullName evidence="2">Uncharacterized protein</fullName>
    </submittedName>
</protein>
<evidence type="ECO:0000256" key="1">
    <source>
        <dbReference type="SAM" id="MobiDB-lite"/>
    </source>
</evidence>
<organism evidence="2 4">
    <name type="scientific">Rhizobium tibeticum</name>
    <dbReference type="NCBI Taxonomy" id="501024"/>
    <lineage>
        <taxon>Bacteria</taxon>
        <taxon>Pseudomonadati</taxon>
        <taxon>Pseudomonadota</taxon>
        <taxon>Alphaproteobacteria</taxon>
        <taxon>Hyphomicrobiales</taxon>
        <taxon>Rhizobiaceae</taxon>
        <taxon>Rhizobium/Agrobacterium group</taxon>
        <taxon>Rhizobium</taxon>
    </lineage>
</organism>
<dbReference type="RefSeq" id="WP_072379219.1">
    <property type="nucleotide sequence ID" value="NZ_FNXB01000032.1"/>
</dbReference>
<dbReference type="AlphaFoldDB" id="A0A1H8SEU3"/>
<feature type="region of interest" description="Disordered" evidence="1">
    <location>
        <begin position="65"/>
        <end position="89"/>
    </location>
</feature>